<proteinExistence type="predicted"/>
<reference evidence="6 8" key="1">
    <citation type="submission" date="2015-09" db="EMBL/GenBank/DDBJ databases">
        <authorList>
            <consortium name="Swine Surveillance"/>
        </authorList>
    </citation>
    <scope>NUCLEOTIDE SEQUENCE [LARGE SCALE GENOMIC DNA]</scope>
    <source>
        <strain evidence="6 8">5120</strain>
    </source>
</reference>
<dbReference type="EMBL" id="CYSB01000029">
    <property type="protein sequence ID" value="CUH67680.1"/>
    <property type="molecule type" value="Genomic_DNA"/>
</dbReference>
<dbReference type="GO" id="GO:0071111">
    <property type="term" value="F:cyclic-guanylate-specific phosphodiesterase activity"/>
    <property type="evidence" value="ECO:0007669"/>
    <property type="project" value="UniProtKB-EC"/>
</dbReference>
<dbReference type="PANTHER" id="PTHR33121">
    <property type="entry name" value="CYCLIC DI-GMP PHOSPHODIESTERASE PDEF"/>
    <property type="match status" value="1"/>
</dbReference>
<dbReference type="Proteomes" id="UP000051887">
    <property type="component" value="Unassembled WGS sequence"/>
</dbReference>
<feature type="transmembrane region" description="Helical" evidence="2">
    <location>
        <begin position="45"/>
        <end position="64"/>
    </location>
</feature>
<protein>
    <submittedName>
        <fullName evidence="6">Oxygen sensor protein DosP</fullName>
        <ecNumber evidence="6">3.1.4.52</ecNumber>
    </submittedName>
</protein>
<evidence type="ECO:0000256" key="1">
    <source>
        <dbReference type="SAM" id="MobiDB-lite"/>
    </source>
</evidence>
<gene>
    <name evidence="6" type="primary">dosP_1</name>
    <name evidence="5" type="ORF">TL5118_02295</name>
    <name evidence="6" type="ORF">TL5120_03810</name>
</gene>
<reference evidence="5 7" key="2">
    <citation type="submission" date="2015-09" db="EMBL/GenBank/DDBJ databases">
        <authorList>
            <person name="Rodrigo-Torres L."/>
            <person name="Arahal D.R."/>
        </authorList>
    </citation>
    <scope>NUCLEOTIDE SEQUENCE [LARGE SCALE GENOMIC DNA]</scope>
    <source>
        <strain evidence="5 7">CECT 5118</strain>
    </source>
</reference>
<dbReference type="PROSITE" id="PS50883">
    <property type="entry name" value="EAL"/>
    <property type="match status" value="1"/>
</dbReference>
<evidence type="ECO:0000313" key="6">
    <source>
        <dbReference type="EMBL" id="CUH73992.1"/>
    </source>
</evidence>
<feature type="domain" description="GGDEF" evidence="4">
    <location>
        <begin position="94"/>
        <end position="230"/>
    </location>
</feature>
<dbReference type="SMART" id="SM00267">
    <property type="entry name" value="GGDEF"/>
    <property type="match status" value="1"/>
</dbReference>
<dbReference type="EC" id="3.1.4.52" evidence="6"/>
<dbReference type="AlphaFoldDB" id="A0A0P1FY29"/>
<dbReference type="InterPro" id="IPR000160">
    <property type="entry name" value="GGDEF_dom"/>
</dbReference>
<dbReference type="InterPro" id="IPR001633">
    <property type="entry name" value="EAL_dom"/>
</dbReference>
<dbReference type="Gene3D" id="3.30.70.270">
    <property type="match status" value="1"/>
</dbReference>
<dbReference type="EMBL" id="CYSC01000043">
    <property type="protein sequence ID" value="CUH73992.1"/>
    <property type="molecule type" value="Genomic_DNA"/>
</dbReference>
<evidence type="ECO:0000259" key="4">
    <source>
        <dbReference type="PROSITE" id="PS50887"/>
    </source>
</evidence>
<feature type="region of interest" description="Disordered" evidence="1">
    <location>
        <begin position="496"/>
        <end position="515"/>
    </location>
</feature>
<evidence type="ECO:0000313" key="5">
    <source>
        <dbReference type="EMBL" id="CUH67680.1"/>
    </source>
</evidence>
<evidence type="ECO:0000256" key="2">
    <source>
        <dbReference type="SAM" id="Phobius"/>
    </source>
</evidence>
<dbReference type="Proteomes" id="UP000051086">
    <property type="component" value="Unassembled WGS sequence"/>
</dbReference>
<evidence type="ECO:0000313" key="7">
    <source>
        <dbReference type="Proteomes" id="UP000051086"/>
    </source>
</evidence>
<keyword evidence="6" id="KW-0378">Hydrolase</keyword>
<dbReference type="Gene3D" id="3.20.20.450">
    <property type="entry name" value="EAL domain"/>
    <property type="match status" value="1"/>
</dbReference>
<dbReference type="SMART" id="SM00052">
    <property type="entry name" value="EAL"/>
    <property type="match status" value="1"/>
</dbReference>
<dbReference type="InterPro" id="IPR043128">
    <property type="entry name" value="Rev_trsase/Diguanyl_cyclase"/>
</dbReference>
<evidence type="ECO:0000259" key="3">
    <source>
        <dbReference type="PROSITE" id="PS50883"/>
    </source>
</evidence>
<dbReference type="InterPro" id="IPR035919">
    <property type="entry name" value="EAL_sf"/>
</dbReference>
<dbReference type="Pfam" id="PF00990">
    <property type="entry name" value="GGDEF"/>
    <property type="match status" value="1"/>
</dbReference>
<dbReference type="CDD" id="cd01948">
    <property type="entry name" value="EAL"/>
    <property type="match status" value="1"/>
</dbReference>
<evidence type="ECO:0000313" key="8">
    <source>
        <dbReference type="Proteomes" id="UP000051887"/>
    </source>
</evidence>
<sequence length="515" mass="56283">MMRLFSPAMVQLRQALRALVAGPQALAFLPALVLAAFWIGGEGWLVAVALGLPAVMALNGGLPLNIGTTPDKRQALGLEETLDQNLLQCDRRKQRCGLYLLSIDSFHQLNTHHGLSAAERIEAWVGDRLSQTLRPGDRLLPQGDGRFAIVLAPVAKLDLESAIQLARRLQTAVEEPVALDGATLYLSCCIGFVLDRQLTMPYGPPMIEAAQAALDEAMHNAPAAIRAYAPGMTSRTHRHADQVNELIEALENGAIHPWFQPQISTDTGALSGMEALARWKQGTHTVPPSDFLPLMEENGLMERLGDVMLTRSLMALASWDEAGLTVPCVGVNFSTAELRNPKLVDKVVWTLDRFNLQPERLAVEILESVVASSPDDVVVQNVARLSNLGCAIDLDDFGTGNASITALRRFDVNRIKIDRSFVTNLDRDPSQQRMVAAILSMAEQLDLDSLAEGVETPGEHSMLAQLGCRHVQGFGLARPMPAAKAQEWLRNYERQDKPMPSLTPKIDRQIGRNTG</sequence>
<dbReference type="PANTHER" id="PTHR33121:SF70">
    <property type="entry name" value="SIGNALING PROTEIN YKOW"/>
    <property type="match status" value="1"/>
</dbReference>
<accession>A0A0P1FY29</accession>
<name>A0A0P1FY29_9RHOB</name>
<dbReference type="RefSeq" id="WP_082626425.1">
    <property type="nucleotide sequence ID" value="NZ_CYSB01000029.1"/>
</dbReference>
<dbReference type="CDD" id="cd01949">
    <property type="entry name" value="GGDEF"/>
    <property type="match status" value="1"/>
</dbReference>
<keyword evidence="2" id="KW-1133">Transmembrane helix</keyword>
<keyword evidence="7" id="KW-1185">Reference proteome</keyword>
<keyword evidence="2" id="KW-0812">Transmembrane</keyword>
<keyword evidence="2" id="KW-0472">Membrane</keyword>
<dbReference type="InterPro" id="IPR050706">
    <property type="entry name" value="Cyclic-di-GMP_PDE-like"/>
</dbReference>
<dbReference type="Pfam" id="PF00563">
    <property type="entry name" value="EAL"/>
    <property type="match status" value="1"/>
</dbReference>
<dbReference type="SUPFAM" id="SSF55073">
    <property type="entry name" value="Nucleotide cyclase"/>
    <property type="match status" value="1"/>
</dbReference>
<dbReference type="SUPFAM" id="SSF141868">
    <property type="entry name" value="EAL domain-like"/>
    <property type="match status" value="1"/>
</dbReference>
<dbReference type="PROSITE" id="PS50887">
    <property type="entry name" value="GGDEF"/>
    <property type="match status" value="1"/>
</dbReference>
<feature type="compositionally biased region" description="Basic and acidic residues" evidence="1">
    <location>
        <begin position="505"/>
        <end position="515"/>
    </location>
</feature>
<dbReference type="InterPro" id="IPR029787">
    <property type="entry name" value="Nucleotide_cyclase"/>
</dbReference>
<organism evidence="6 8">
    <name type="scientific">Thalassovita autumnalis</name>
    <dbReference type="NCBI Taxonomy" id="2072972"/>
    <lineage>
        <taxon>Bacteria</taxon>
        <taxon>Pseudomonadati</taxon>
        <taxon>Pseudomonadota</taxon>
        <taxon>Alphaproteobacteria</taxon>
        <taxon>Rhodobacterales</taxon>
        <taxon>Roseobacteraceae</taxon>
        <taxon>Thalassovita</taxon>
    </lineage>
</organism>
<feature type="domain" description="EAL" evidence="3">
    <location>
        <begin position="239"/>
        <end position="493"/>
    </location>
</feature>